<accession>K8AEH8</accession>
<sequence length="475" mass="52326">MFSFALTPWFKHRNPTAASDAVSSGQEPIMFSTLLNTWMLAGTPQPVQSRFRQEAQAYLREYPHTRYVDICLYDLNGCRRGKRLSVETLLSLADGCYFPLSVYHMDAEGQVTPAAVAHSEPDRLCLPISGTLRPCASDPQHHAQVLLSMQNPDGTGCTLEPRVVLERLLARFHARGLYPVMAPEVEFYLQAVDGAPPTSRCFDIDMPDRDNALLEAMDAEARRQGLPLCGIVAEADAGQFELNFRHTGRVVAMCDQVLAARRLVHQVAEKQGYHASFMAKPRASLAGSGLHFHVSLNDPQGSNLFASEAGCPNVMMRRSLSGLLALMPASVALVAPGANAFRRLRKNLNEPLFSSWGYNDRSAALRLPCADAAGQRIEYRLASADANPYLVAAVMLAGILYGLDHPLPLPQAGAKKELPALPLFWPDALACFQEADWLRAQLGTPFSDAWLACKHQELARFESEVTDAEKRVHHH</sequence>
<keyword evidence="1" id="KW-0436">Ligase</keyword>
<gene>
    <name evidence="5" type="ORF">BN137_3576</name>
</gene>
<organism evidence="5 6">
    <name type="scientific">Cronobacter condimenti 1330</name>
    <dbReference type="NCBI Taxonomy" id="1073999"/>
    <lineage>
        <taxon>Bacteria</taxon>
        <taxon>Pseudomonadati</taxon>
        <taxon>Pseudomonadota</taxon>
        <taxon>Gammaproteobacteria</taxon>
        <taxon>Enterobacterales</taxon>
        <taxon>Enterobacteriaceae</taxon>
        <taxon>Cronobacter</taxon>
    </lineage>
</organism>
<feature type="domain" description="GS catalytic" evidence="4">
    <location>
        <begin position="161"/>
        <end position="475"/>
    </location>
</feature>
<dbReference type="SUPFAM" id="SSF55931">
    <property type="entry name" value="Glutamine synthetase/guanido kinase"/>
    <property type="match status" value="1"/>
</dbReference>
<dbReference type="GO" id="GO:0004356">
    <property type="term" value="F:glutamine synthetase activity"/>
    <property type="evidence" value="ECO:0007669"/>
    <property type="project" value="InterPro"/>
</dbReference>
<comment type="caution">
    <text evidence="5">The sequence shown here is derived from an EMBL/GenBank/DDBJ whole genome shotgun (WGS) entry which is preliminary data.</text>
</comment>
<dbReference type="SMART" id="SM01230">
    <property type="entry name" value="Gln-synt_C"/>
    <property type="match status" value="1"/>
</dbReference>
<dbReference type="AlphaFoldDB" id="K8AEH8"/>
<dbReference type="Pfam" id="PF00120">
    <property type="entry name" value="Gln-synt_C"/>
    <property type="match status" value="1"/>
</dbReference>
<dbReference type="InterPro" id="IPR014746">
    <property type="entry name" value="Gln_synth/guanido_kin_cat_dom"/>
</dbReference>
<reference evidence="5" key="1">
    <citation type="submission" date="2012-07" db="EMBL/GenBank/DDBJ databases">
        <authorList>
            <person name="Cummings C."/>
        </authorList>
    </citation>
    <scope>NUCLEOTIDE SEQUENCE</scope>
    <source>
        <strain evidence="5">1330</strain>
    </source>
</reference>
<dbReference type="InterPro" id="IPR036651">
    <property type="entry name" value="Gln_synt_N_sf"/>
</dbReference>
<comment type="similarity">
    <text evidence="2 3">Belongs to the glutamine synthetase family.</text>
</comment>
<dbReference type="eggNOG" id="COG0174">
    <property type="taxonomic scope" value="Bacteria"/>
</dbReference>
<dbReference type="RefSeq" id="WP_007679256.1">
    <property type="nucleotide sequence ID" value="NZ_CAKW01000129.1"/>
</dbReference>
<evidence type="ECO:0000256" key="2">
    <source>
        <dbReference type="PROSITE-ProRule" id="PRU01331"/>
    </source>
</evidence>
<dbReference type="Gene3D" id="3.30.590.10">
    <property type="entry name" value="Glutamine synthetase/guanido kinase, catalytic domain"/>
    <property type="match status" value="1"/>
</dbReference>
<dbReference type="STRING" id="1073999.AFK62_18985"/>
<evidence type="ECO:0000259" key="4">
    <source>
        <dbReference type="PROSITE" id="PS51987"/>
    </source>
</evidence>
<dbReference type="InterPro" id="IPR008146">
    <property type="entry name" value="Gln_synth_cat_dom"/>
</dbReference>
<dbReference type="GO" id="GO:0006598">
    <property type="term" value="P:polyamine catabolic process"/>
    <property type="evidence" value="ECO:0007669"/>
    <property type="project" value="TreeGrafter"/>
</dbReference>
<dbReference type="GO" id="GO:0006542">
    <property type="term" value="P:glutamine biosynthetic process"/>
    <property type="evidence" value="ECO:0007669"/>
    <property type="project" value="InterPro"/>
</dbReference>
<evidence type="ECO:0000313" key="5">
    <source>
        <dbReference type="EMBL" id="CCJ74179.1"/>
    </source>
</evidence>
<dbReference type="EMBL" id="CAKW01000129">
    <property type="protein sequence ID" value="CCJ74179.1"/>
    <property type="molecule type" value="Genomic_DNA"/>
</dbReference>
<name>K8AEH8_9ENTR</name>
<evidence type="ECO:0000256" key="1">
    <source>
        <dbReference type="ARBA" id="ARBA00022598"/>
    </source>
</evidence>
<evidence type="ECO:0000313" key="6">
    <source>
        <dbReference type="Proteomes" id="UP000009340"/>
    </source>
</evidence>
<dbReference type="SUPFAM" id="SSF54368">
    <property type="entry name" value="Glutamine synthetase, N-terminal domain"/>
    <property type="match status" value="1"/>
</dbReference>
<dbReference type="PROSITE" id="PS51987">
    <property type="entry name" value="GS_CATALYTIC"/>
    <property type="match status" value="1"/>
</dbReference>
<proteinExistence type="inferred from homology"/>
<protein>
    <submittedName>
        <fullName evidence="5">Glutamine synthetase family protein</fullName>
    </submittedName>
</protein>
<dbReference type="PANTHER" id="PTHR43785:SF12">
    <property type="entry name" value="TYPE-1 GLUTAMINE SYNTHETASE 2"/>
    <property type="match status" value="1"/>
</dbReference>
<dbReference type="PANTHER" id="PTHR43785">
    <property type="entry name" value="GAMMA-GLUTAMYLPUTRESCINE SYNTHETASE"/>
    <property type="match status" value="1"/>
</dbReference>
<dbReference type="Proteomes" id="UP000009340">
    <property type="component" value="Unassembled WGS sequence"/>
</dbReference>
<evidence type="ECO:0000256" key="3">
    <source>
        <dbReference type="RuleBase" id="RU000384"/>
    </source>
</evidence>
<dbReference type="OrthoDB" id="9789509at2"/>